<feature type="non-terminal residue" evidence="12">
    <location>
        <position position="1"/>
    </location>
</feature>
<keyword evidence="4" id="KW-0067">ATP-binding</keyword>
<evidence type="ECO:0000256" key="9">
    <source>
        <dbReference type="ARBA" id="ARBA00047552"/>
    </source>
</evidence>
<evidence type="ECO:0000256" key="1">
    <source>
        <dbReference type="ARBA" id="ARBA00013169"/>
    </source>
</evidence>
<evidence type="ECO:0000256" key="3">
    <source>
        <dbReference type="ARBA" id="ARBA00022741"/>
    </source>
</evidence>
<sequence length="463" mass="53783">HTVIEPYLSEQWFVRMKPLAEPAIKAVENGDTVFYPGRWKKVYMNWMTGIRDWCISRQIWWGHRIPVYYCDDCGEMFASVEEPSRCSACESSAIHQDEDVLDTWFSSQLWPFSTLGWPDENDDLGYYYPTSVLVTDPGILFFWVARMIMIGLKFMDRVPFKDVYIHGVVMDEKGRKMSKSLGNGIDPLEVVEKFGADALRYTIVNITPMGQNLLLSMDKFNIGSHFANKIWNASRYILMNIDSGTIEGEKYSIMKKDVIDPGELDTADRWILTVYEETIKKVTGCLEGYRFNDASSLIYEFFWHEFCDWYIEISKVKLYGKDENDRSGAAGMLLRILEGCMRLLHPIMPFITEEVFQLIHSLTENGEKKSIMISQYPVFNKNNMYHESKERIELLKEINYNIRNIRGEMNVPPELKTAALIKTQNEYTRDVIEENKDVVIFLSKLEKIVCGPEIEKPEKSAFA</sequence>
<dbReference type="PRINTS" id="PR00986">
    <property type="entry name" value="TRNASYNTHVAL"/>
</dbReference>
<evidence type="ECO:0000256" key="8">
    <source>
        <dbReference type="ARBA" id="ARBA00029936"/>
    </source>
</evidence>
<dbReference type="InterPro" id="IPR002300">
    <property type="entry name" value="aa-tRNA-synth_Ia"/>
</dbReference>
<dbReference type="EMBL" id="LAZR01044033">
    <property type="protein sequence ID" value="KKL05629.1"/>
    <property type="molecule type" value="Genomic_DNA"/>
</dbReference>
<dbReference type="InterPro" id="IPR014729">
    <property type="entry name" value="Rossmann-like_a/b/a_fold"/>
</dbReference>
<keyword evidence="5" id="KW-0648">Protein biosynthesis</keyword>
<dbReference type="SUPFAM" id="SSF47323">
    <property type="entry name" value="Anticodon-binding domain of a subclass of class I aminoacyl-tRNA synthetases"/>
    <property type="match status" value="1"/>
</dbReference>
<comment type="catalytic activity">
    <reaction evidence="9">
        <text>tRNA(Val) + L-valine + ATP = L-valyl-tRNA(Val) + AMP + diphosphate</text>
        <dbReference type="Rhea" id="RHEA:10704"/>
        <dbReference type="Rhea" id="RHEA-COMP:9672"/>
        <dbReference type="Rhea" id="RHEA-COMP:9708"/>
        <dbReference type="ChEBI" id="CHEBI:30616"/>
        <dbReference type="ChEBI" id="CHEBI:33019"/>
        <dbReference type="ChEBI" id="CHEBI:57762"/>
        <dbReference type="ChEBI" id="CHEBI:78442"/>
        <dbReference type="ChEBI" id="CHEBI:78537"/>
        <dbReference type="ChEBI" id="CHEBI:456215"/>
        <dbReference type="EC" id="6.1.1.9"/>
    </reaction>
</comment>
<dbReference type="GO" id="GO:0005829">
    <property type="term" value="C:cytosol"/>
    <property type="evidence" value="ECO:0007669"/>
    <property type="project" value="TreeGrafter"/>
</dbReference>
<dbReference type="SUPFAM" id="SSF52374">
    <property type="entry name" value="Nucleotidylyl transferase"/>
    <property type="match status" value="1"/>
</dbReference>
<gene>
    <name evidence="12" type="ORF">LCGC14_2604120</name>
</gene>
<name>A0A0F9A7U0_9ZZZZ</name>
<dbReference type="InterPro" id="IPR009080">
    <property type="entry name" value="tRNAsynth_Ia_anticodon-bd"/>
</dbReference>
<keyword evidence="6" id="KW-0175">Coiled coil</keyword>
<evidence type="ECO:0000256" key="5">
    <source>
        <dbReference type="ARBA" id="ARBA00022917"/>
    </source>
</evidence>
<feature type="domain" description="Methionyl/Valyl/Leucyl/Isoleucyl-tRNA synthetase anticodon-binding" evidence="11">
    <location>
        <begin position="268"/>
        <end position="417"/>
    </location>
</feature>
<dbReference type="Gene3D" id="1.10.730.10">
    <property type="entry name" value="Isoleucyl-tRNA Synthetase, Domain 1"/>
    <property type="match status" value="1"/>
</dbReference>
<dbReference type="PANTHER" id="PTHR11946">
    <property type="entry name" value="VALYL-TRNA SYNTHETASES"/>
    <property type="match status" value="1"/>
</dbReference>
<evidence type="ECO:0000256" key="2">
    <source>
        <dbReference type="ARBA" id="ARBA00022598"/>
    </source>
</evidence>
<keyword evidence="7" id="KW-0030">Aminoacyl-tRNA synthetase</keyword>
<evidence type="ECO:0000313" key="12">
    <source>
        <dbReference type="EMBL" id="KKL05629.1"/>
    </source>
</evidence>
<dbReference type="InterPro" id="IPR013155">
    <property type="entry name" value="M/V/L/I-tRNA-synth_anticd-bd"/>
</dbReference>
<dbReference type="EC" id="6.1.1.9" evidence="1"/>
<dbReference type="AlphaFoldDB" id="A0A0F9A7U0"/>
<keyword evidence="3" id="KW-0547">Nucleotide-binding</keyword>
<protein>
    <recommendedName>
        <fullName evidence="1">valine--tRNA ligase</fullName>
        <ecNumber evidence="1">6.1.1.9</ecNumber>
    </recommendedName>
    <alternativeName>
        <fullName evidence="8">Valyl-tRNA synthetase</fullName>
    </alternativeName>
</protein>
<dbReference type="Gene3D" id="3.40.50.620">
    <property type="entry name" value="HUPs"/>
    <property type="match status" value="1"/>
</dbReference>
<evidence type="ECO:0000256" key="6">
    <source>
        <dbReference type="ARBA" id="ARBA00023054"/>
    </source>
</evidence>
<accession>A0A0F9A7U0</accession>
<dbReference type="PANTHER" id="PTHR11946:SF93">
    <property type="entry name" value="VALINE--TRNA LIGASE, CHLOROPLASTIC_MITOCHONDRIAL 2"/>
    <property type="match status" value="1"/>
</dbReference>
<reference evidence="12" key="1">
    <citation type="journal article" date="2015" name="Nature">
        <title>Complex archaea that bridge the gap between prokaryotes and eukaryotes.</title>
        <authorList>
            <person name="Spang A."/>
            <person name="Saw J.H."/>
            <person name="Jorgensen S.L."/>
            <person name="Zaremba-Niedzwiedzka K."/>
            <person name="Martijn J."/>
            <person name="Lind A.E."/>
            <person name="van Eijk R."/>
            <person name="Schleper C."/>
            <person name="Guy L."/>
            <person name="Ettema T.J."/>
        </authorList>
    </citation>
    <scope>NUCLEOTIDE SEQUENCE</scope>
</reference>
<proteinExistence type="predicted"/>
<dbReference type="Pfam" id="PF08264">
    <property type="entry name" value="Anticodon_1"/>
    <property type="match status" value="1"/>
</dbReference>
<evidence type="ECO:0000259" key="10">
    <source>
        <dbReference type="Pfam" id="PF00133"/>
    </source>
</evidence>
<dbReference type="GO" id="GO:0005524">
    <property type="term" value="F:ATP binding"/>
    <property type="evidence" value="ECO:0007669"/>
    <property type="project" value="UniProtKB-KW"/>
</dbReference>
<dbReference type="InterPro" id="IPR002303">
    <property type="entry name" value="Valyl-tRNA_ligase"/>
</dbReference>
<keyword evidence="2" id="KW-0436">Ligase</keyword>
<organism evidence="12">
    <name type="scientific">marine sediment metagenome</name>
    <dbReference type="NCBI Taxonomy" id="412755"/>
    <lineage>
        <taxon>unclassified sequences</taxon>
        <taxon>metagenomes</taxon>
        <taxon>ecological metagenomes</taxon>
    </lineage>
</organism>
<comment type="caution">
    <text evidence="12">The sequence shown here is derived from an EMBL/GenBank/DDBJ whole genome shotgun (WGS) entry which is preliminary data.</text>
</comment>
<dbReference type="GO" id="GO:0004832">
    <property type="term" value="F:valine-tRNA ligase activity"/>
    <property type="evidence" value="ECO:0007669"/>
    <property type="project" value="UniProtKB-EC"/>
</dbReference>
<dbReference type="Pfam" id="PF00133">
    <property type="entry name" value="tRNA-synt_1"/>
    <property type="match status" value="1"/>
</dbReference>
<evidence type="ECO:0000256" key="4">
    <source>
        <dbReference type="ARBA" id="ARBA00022840"/>
    </source>
</evidence>
<dbReference type="GO" id="GO:0006438">
    <property type="term" value="P:valyl-tRNA aminoacylation"/>
    <property type="evidence" value="ECO:0007669"/>
    <property type="project" value="InterPro"/>
</dbReference>
<feature type="domain" description="Aminoacyl-tRNA synthetase class Ia" evidence="10">
    <location>
        <begin position="5"/>
        <end position="213"/>
    </location>
</feature>
<dbReference type="InterPro" id="IPR033705">
    <property type="entry name" value="Anticodon_Ia_Val"/>
</dbReference>
<dbReference type="CDD" id="cd07962">
    <property type="entry name" value="Anticodon_Ia_Val"/>
    <property type="match status" value="1"/>
</dbReference>
<feature type="non-terminal residue" evidence="12">
    <location>
        <position position="463"/>
    </location>
</feature>
<evidence type="ECO:0000259" key="11">
    <source>
        <dbReference type="Pfam" id="PF08264"/>
    </source>
</evidence>
<dbReference type="FunFam" id="1.10.730.10:FF:000014">
    <property type="entry name" value="Valine--tRNA ligase"/>
    <property type="match status" value="1"/>
</dbReference>
<evidence type="ECO:0000256" key="7">
    <source>
        <dbReference type="ARBA" id="ARBA00023146"/>
    </source>
</evidence>